<dbReference type="Gene3D" id="3.30.559.10">
    <property type="entry name" value="Chloramphenicol acetyltransferase-like domain"/>
    <property type="match status" value="2"/>
</dbReference>
<keyword evidence="3" id="KW-0012">Acyltransferase</keyword>
<dbReference type="AlphaFoldDB" id="A0A8B7CE23"/>
<evidence type="ECO:0000256" key="1">
    <source>
        <dbReference type="ARBA" id="ARBA00009861"/>
    </source>
</evidence>
<keyword evidence="2" id="KW-0808">Transferase</keyword>
<name>A0A8B7CE23_PHODC</name>
<protein>
    <submittedName>
        <fullName evidence="5">LOW QUALITY PROTEIN: salutaridinol 7-O-acetyltransferase-like</fullName>
    </submittedName>
</protein>
<proteinExistence type="inferred from homology"/>
<gene>
    <name evidence="5" type="primary">LOC103712513</name>
</gene>
<dbReference type="PANTHER" id="PTHR31623">
    <property type="entry name" value="F21J9.9"/>
    <property type="match status" value="1"/>
</dbReference>
<dbReference type="Pfam" id="PF02458">
    <property type="entry name" value="Transferase"/>
    <property type="match status" value="1"/>
</dbReference>
<accession>A0A8B7CE23</accession>
<evidence type="ECO:0000313" key="4">
    <source>
        <dbReference type="Proteomes" id="UP000228380"/>
    </source>
</evidence>
<dbReference type="OrthoDB" id="671439at2759"/>
<keyword evidence="4" id="KW-1185">Reference proteome</keyword>
<evidence type="ECO:0000313" key="5">
    <source>
        <dbReference type="RefSeq" id="XP_008797275.3"/>
    </source>
</evidence>
<dbReference type="InterPro" id="IPR023213">
    <property type="entry name" value="CAT-like_dom_sf"/>
</dbReference>
<dbReference type="Proteomes" id="UP000228380">
    <property type="component" value="Chromosome 7"/>
</dbReference>
<comment type="similarity">
    <text evidence="1">Belongs to the plant acyltransferase family.</text>
</comment>
<reference evidence="5" key="2">
    <citation type="submission" date="2025-08" db="UniProtKB">
        <authorList>
            <consortium name="RefSeq"/>
        </authorList>
    </citation>
    <scope>IDENTIFICATION</scope>
    <source>
        <tissue evidence="5">Young leaves</tissue>
    </source>
</reference>
<reference evidence="4" key="1">
    <citation type="journal article" date="2019" name="Nat. Commun.">
        <title>Genome-wide association mapping of date palm fruit traits.</title>
        <authorList>
            <person name="Hazzouri K.M."/>
            <person name="Gros-Balthazard M."/>
            <person name="Flowers J.M."/>
            <person name="Copetti D."/>
            <person name="Lemansour A."/>
            <person name="Lebrun M."/>
            <person name="Masmoudi K."/>
            <person name="Ferrand S."/>
            <person name="Dhar M.I."/>
            <person name="Fresquez Z.A."/>
            <person name="Rosas U."/>
            <person name="Zhang J."/>
            <person name="Talag J."/>
            <person name="Lee S."/>
            <person name="Kudrna D."/>
            <person name="Powell R.F."/>
            <person name="Leitch I.J."/>
            <person name="Krueger R.R."/>
            <person name="Wing R.A."/>
            <person name="Amiri K.M.A."/>
            <person name="Purugganan M.D."/>
        </authorList>
    </citation>
    <scope>NUCLEOTIDE SEQUENCE [LARGE SCALE GENOMIC DNA]</scope>
    <source>
        <strain evidence="4">cv. Khalas</strain>
    </source>
</reference>
<organism evidence="4 5">
    <name type="scientific">Phoenix dactylifera</name>
    <name type="common">Date palm</name>
    <dbReference type="NCBI Taxonomy" id="42345"/>
    <lineage>
        <taxon>Eukaryota</taxon>
        <taxon>Viridiplantae</taxon>
        <taxon>Streptophyta</taxon>
        <taxon>Embryophyta</taxon>
        <taxon>Tracheophyta</taxon>
        <taxon>Spermatophyta</taxon>
        <taxon>Magnoliopsida</taxon>
        <taxon>Liliopsida</taxon>
        <taxon>Arecaceae</taxon>
        <taxon>Coryphoideae</taxon>
        <taxon>Phoeniceae</taxon>
        <taxon>Phoenix</taxon>
    </lineage>
</organism>
<dbReference type="KEGG" id="pda:103712513"/>
<dbReference type="RefSeq" id="XP_008797275.3">
    <property type="nucleotide sequence ID" value="XM_008799053.4"/>
</dbReference>
<dbReference type="PANTHER" id="PTHR31623:SF17">
    <property type="entry name" value="F21J9.9"/>
    <property type="match status" value="1"/>
</dbReference>
<dbReference type="GO" id="GO:0016746">
    <property type="term" value="F:acyltransferase activity"/>
    <property type="evidence" value="ECO:0007669"/>
    <property type="project" value="UniProtKB-KW"/>
</dbReference>
<evidence type="ECO:0000256" key="2">
    <source>
        <dbReference type="ARBA" id="ARBA00022679"/>
    </source>
</evidence>
<evidence type="ECO:0000256" key="3">
    <source>
        <dbReference type="ARBA" id="ARBA00023315"/>
    </source>
</evidence>
<sequence length="422" mass="47099">MLKKVQVISKETIKPSSPTPQNLHSLQLSLLDQIAPQIYNHLLLFYSKNPPQALTQLKSSLSKTLTCFYPLAGRIKESKDDNTLYVECNDEGVEFIQARAEAELDSVLLQPPIDQFSELLPIRASDFRYGDPLLRCSSLGSNVVASRGLSMSHLIADGASMAMFLNRWADVARGLDLRPAPRFDSMATFPPRPQFIDQAPKRAQPASGQPAAAIRRFVMSSRAIARLRGGSYDRVHAPTRVEAVSALVLRCLVRARGKKRPVAKHSVNLRRKLSPPLSDESFGNMWISVAAVGKLAVGDGCDDGGGQGLLEEALRNGVRKVDEEYVRRKAEEKWLGRDGMDGVVVGESETWIFSSWCRMPWYQTDFGWGEPEWLGCGIRDMKDVCILVDTKDGDGMEVWLWLRAEEMEKVARDPEFLDFISS</sequence>
<dbReference type="GeneID" id="103712513"/>